<organism evidence="1 2">
    <name type="scientific">Araneus ventricosus</name>
    <name type="common">Orbweaver spider</name>
    <name type="synonym">Epeira ventricosa</name>
    <dbReference type="NCBI Taxonomy" id="182803"/>
    <lineage>
        <taxon>Eukaryota</taxon>
        <taxon>Metazoa</taxon>
        <taxon>Ecdysozoa</taxon>
        <taxon>Arthropoda</taxon>
        <taxon>Chelicerata</taxon>
        <taxon>Arachnida</taxon>
        <taxon>Araneae</taxon>
        <taxon>Araneomorphae</taxon>
        <taxon>Entelegynae</taxon>
        <taxon>Araneoidea</taxon>
        <taxon>Araneidae</taxon>
        <taxon>Araneus</taxon>
    </lineage>
</organism>
<evidence type="ECO:0000313" key="2">
    <source>
        <dbReference type="Proteomes" id="UP000499080"/>
    </source>
</evidence>
<gene>
    <name evidence="1" type="ORF">AVEN_200013_1</name>
</gene>
<keyword evidence="2" id="KW-1185">Reference proteome</keyword>
<proteinExistence type="predicted"/>
<accession>A0A4Y2UYC2</accession>
<dbReference type="EMBL" id="BGPR01040415">
    <property type="protein sequence ID" value="GBO16527.1"/>
    <property type="molecule type" value="Genomic_DNA"/>
</dbReference>
<dbReference type="Proteomes" id="UP000499080">
    <property type="component" value="Unassembled WGS sequence"/>
</dbReference>
<sequence>MCTSFDMFQQQSNITVLSLSFTNFIYDLSECKGHSKVTGSQAHKEGEDPRERRRSIMWVFTVRHTDTKRMVLRTNGNKNHDMKELLFVATSSHGELKWVSKVT</sequence>
<dbReference type="AlphaFoldDB" id="A0A4Y2UYC2"/>
<reference evidence="1 2" key="1">
    <citation type="journal article" date="2019" name="Sci. Rep.">
        <title>Orb-weaving spider Araneus ventricosus genome elucidates the spidroin gene catalogue.</title>
        <authorList>
            <person name="Kono N."/>
            <person name="Nakamura H."/>
            <person name="Ohtoshi R."/>
            <person name="Moran D.A.P."/>
            <person name="Shinohara A."/>
            <person name="Yoshida Y."/>
            <person name="Fujiwara M."/>
            <person name="Mori M."/>
            <person name="Tomita M."/>
            <person name="Arakawa K."/>
        </authorList>
    </citation>
    <scope>NUCLEOTIDE SEQUENCE [LARGE SCALE GENOMIC DNA]</scope>
</reference>
<name>A0A4Y2UYC2_ARAVE</name>
<comment type="caution">
    <text evidence="1">The sequence shown here is derived from an EMBL/GenBank/DDBJ whole genome shotgun (WGS) entry which is preliminary data.</text>
</comment>
<protein>
    <submittedName>
        <fullName evidence="1">Uncharacterized protein</fullName>
    </submittedName>
</protein>
<evidence type="ECO:0000313" key="1">
    <source>
        <dbReference type="EMBL" id="GBO16527.1"/>
    </source>
</evidence>